<evidence type="ECO:0000256" key="4">
    <source>
        <dbReference type="SAM" id="MobiDB-lite"/>
    </source>
</evidence>
<evidence type="ECO:0000256" key="2">
    <source>
        <dbReference type="ARBA" id="ARBA00022737"/>
    </source>
</evidence>
<evidence type="ECO:0000256" key="5">
    <source>
        <dbReference type="SAM" id="Phobius"/>
    </source>
</evidence>
<dbReference type="EMBL" id="KN818378">
    <property type="protein sequence ID" value="KIL57200.1"/>
    <property type="molecule type" value="Genomic_DNA"/>
</dbReference>
<feature type="region of interest" description="Disordered" evidence="4">
    <location>
        <begin position="130"/>
        <end position="170"/>
    </location>
</feature>
<feature type="transmembrane region" description="Helical" evidence="5">
    <location>
        <begin position="12"/>
        <end position="33"/>
    </location>
</feature>
<dbReference type="HOGENOM" id="CLU_000288_6_19_1"/>
<evidence type="ECO:0000313" key="8">
    <source>
        <dbReference type="Proteomes" id="UP000054549"/>
    </source>
</evidence>
<evidence type="ECO:0000256" key="3">
    <source>
        <dbReference type="PROSITE-ProRule" id="PRU00221"/>
    </source>
</evidence>
<accession>A0A0C2S3G2</accession>
<dbReference type="SMART" id="SM00320">
    <property type="entry name" value="WD40"/>
    <property type="match status" value="11"/>
</dbReference>
<dbReference type="SUPFAM" id="SSF50998">
    <property type="entry name" value="Quinoprotein alcohol dehydrogenase-like"/>
    <property type="match status" value="1"/>
</dbReference>
<dbReference type="Pfam" id="PF00400">
    <property type="entry name" value="WD40"/>
    <property type="match status" value="4"/>
</dbReference>
<dbReference type="PANTHER" id="PTHR44019:SF8">
    <property type="entry name" value="POC1 CENTRIOLAR PROTEIN HOMOLOG"/>
    <property type="match status" value="1"/>
</dbReference>
<dbReference type="InterPro" id="IPR056884">
    <property type="entry name" value="NPHP3-like_N"/>
</dbReference>
<feature type="region of interest" description="Disordered" evidence="4">
    <location>
        <begin position="41"/>
        <end position="61"/>
    </location>
</feature>
<evidence type="ECO:0000313" key="7">
    <source>
        <dbReference type="EMBL" id="KIL57200.1"/>
    </source>
</evidence>
<protein>
    <recommendedName>
        <fullName evidence="6">NACHT domain-containing protein</fullName>
    </recommendedName>
</protein>
<feature type="region of interest" description="Disordered" evidence="4">
    <location>
        <begin position="236"/>
        <end position="277"/>
    </location>
</feature>
<dbReference type="Gene3D" id="3.40.50.300">
    <property type="entry name" value="P-loop containing nucleotide triphosphate hydrolases"/>
    <property type="match status" value="1"/>
</dbReference>
<dbReference type="InterPro" id="IPR036322">
    <property type="entry name" value="WD40_repeat_dom_sf"/>
</dbReference>
<keyword evidence="5" id="KW-0472">Membrane</keyword>
<dbReference type="SUPFAM" id="SSF50978">
    <property type="entry name" value="WD40 repeat-like"/>
    <property type="match status" value="1"/>
</dbReference>
<keyword evidence="1 3" id="KW-0853">WD repeat</keyword>
<feature type="compositionally biased region" description="Polar residues" evidence="4">
    <location>
        <begin position="52"/>
        <end position="61"/>
    </location>
</feature>
<keyword evidence="8" id="KW-1185">Reference proteome</keyword>
<evidence type="ECO:0000256" key="1">
    <source>
        <dbReference type="ARBA" id="ARBA00022574"/>
    </source>
</evidence>
<keyword evidence="5" id="KW-1133">Transmembrane helix</keyword>
<dbReference type="Gene3D" id="2.130.10.10">
    <property type="entry name" value="YVTN repeat-like/Quinoprotein amine dehydrogenase"/>
    <property type="match status" value="3"/>
</dbReference>
<dbReference type="PROSITE" id="PS50294">
    <property type="entry name" value="WD_REPEATS_REGION"/>
    <property type="match status" value="1"/>
</dbReference>
<dbReference type="PROSITE" id="PS50082">
    <property type="entry name" value="WD_REPEATS_2"/>
    <property type="match status" value="3"/>
</dbReference>
<feature type="repeat" description="WD" evidence="3">
    <location>
        <begin position="1274"/>
        <end position="1305"/>
    </location>
</feature>
<dbReference type="STRING" id="946122.A0A0C2S3G2"/>
<dbReference type="InterPro" id="IPR011047">
    <property type="entry name" value="Quinoprotein_ADH-like_sf"/>
</dbReference>
<dbReference type="Pfam" id="PF24883">
    <property type="entry name" value="NPHP3_N"/>
    <property type="match status" value="1"/>
</dbReference>
<feature type="repeat" description="WD" evidence="3">
    <location>
        <begin position="1126"/>
        <end position="1155"/>
    </location>
</feature>
<feature type="domain" description="NACHT" evidence="6">
    <location>
        <begin position="404"/>
        <end position="551"/>
    </location>
</feature>
<reference evidence="7 8" key="1">
    <citation type="submission" date="2014-04" db="EMBL/GenBank/DDBJ databases">
        <title>Evolutionary Origins and Diversification of the Mycorrhizal Mutualists.</title>
        <authorList>
            <consortium name="DOE Joint Genome Institute"/>
            <consortium name="Mycorrhizal Genomics Consortium"/>
            <person name="Kohler A."/>
            <person name="Kuo A."/>
            <person name="Nagy L.G."/>
            <person name="Floudas D."/>
            <person name="Copeland A."/>
            <person name="Barry K.W."/>
            <person name="Cichocki N."/>
            <person name="Veneault-Fourrey C."/>
            <person name="LaButti K."/>
            <person name="Lindquist E.A."/>
            <person name="Lipzen A."/>
            <person name="Lundell T."/>
            <person name="Morin E."/>
            <person name="Murat C."/>
            <person name="Riley R."/>
            <person name="Ohm R."/>
            <person name="Sun H."/>
            <person name="Tunlid A."/>
            <person name="Henrissat B."/>
            <person name="Grigoriev I.V."/>
            <person name="Hibbett D.S."/>
            <person name="Martin F."/>
        </authorList>
    </citation>
    <scope>NUCLEOTIDE SEQUENCE [LARGE SCALE GENOMIC DNA]</scope>
    <source>
        <strain evidence="7 8">Koide BX008</strain>
    </source>
</reference>
<proteinExistence type="predicted"/>
<dbReference type="PROSITE" id="PS50837">
    <property type="entry name" value="NACHT"/>
    <property type="match status" value="1"/>
</dbReference>
<dbReference type="InterPro" id="IPR015943">
    <property type="entry name" value="WD40/YVTN_repeat-like_dom_sf"/>
</dbReference>
<sequence length="1563" mass="171346">MSFMSPQVPRSATSIYSGIVAAVTTIAVSIILFRKLRETGNKSRDKGVSKQGHANKSQPQFIDQDARDEHNFGISIPTQASTTPQPQPVSDHSARDEGQLDISVPSHALHTTAEPQSINQDARDNMSLPAQASTTPRLQPVDHSAGDEGQLDISVPSHCPPPTSEPQFDQDARDNISIPAQASITPRPQLVDHSAGDEGQLNVSVLSHHPPPASEPQFVDQDARANISIPVQASTTSPVDHFVGDDGQLDISVPSHVPPTPEPQSINQDARDEPNPDISIPAQASTTLRPHEDMGSEEVPSITLSQGSLNFRISETNATVILNGDGQFTKMQRNLICDCIANLPDIINNSKEHVLTHSITTLPRAKAAFKDYQNKKKSGPCFKDTRVAFLREMADCVTDSLKSRICVLSGLAGIGKSTVAYTIASRAAGLNLLGASFFLSRDEADRNNAERFFTTIAYQLCVYNETFAKAIGDVLETTNKSLATTLTPHLQLKLFILDPLRSIVQPRSRPILIVVDALDECNEEDAFSVLTGLSQLVRDLPPFKVILTTRPQPYLDRFLGNQGDHKIFHLQDIEGKVVDGDIRVYLSHCLSMDQVQMHYPKQQWGASDEEIDYLVRAAGRLFIIASTAGRYILDKSAFNPAAQMQKLLRASAQDHTPLNLDHFYTVILRDVVPEDCDDNGIVSRYKSVVGTIILVQHALPVSTLAHLIGIDVKEIRAVIDNLQSVILLDDDDVPRIYHKSFLEYVTDKARCMDSYLQIDPRICHTQIATRCFEIMDKHLKYNILGLGDPARFMSNEDGLKEDGITDGQLEEKIPQQLRYASVYWVNHLEAANTEDANLVNGLENFLAKHMLHWFEVLSLVGKLDSAQVAIAVVLKLLKLSSDSHHLLSDALLFISKFYEIVKQSALHTYYSALSLTPTDSLLYCRYNKEAEHNIFAIENGPEKWDALVANLRHGEAIDVVKFSLDSTLIASYSEQFQSIHMPKQGKLMIWDAATCTPISTIPGHKFAVANHFSTVASFEYNTITFYNVNGSTMFTTPSNILRLALSSESVRVAAGLSDETVWLWDSGNGELIDRLDGFEWGWWQKLQFSPTGTRLAYLSADGIQLRDGISGRFIADLHCNSIHFEFSGDGSRIASLSWDGRLRLWNSESGALIAAVSSAGHRCLAISANGSLVATAGPSQVTLWSDSLDQIEVLELDAGSMAFSLDNILAIATDYNVKLYNVETHSFISTPPLVGRFPNALAFSPDCTRLAVGHFEGNVSLWDIRDIDASGPPSTGNATAVTALALSRDCSRLACGYRDGTVELWGTSPTKRRIASHQAHRGSVRALGFGPDGGLFASGSDGTIQLWNGGDGALHGTLDGPSGLGSVALSNSVLVAAGDGGVTLWSLDMLSLIHTFTESSYDTSTVSIAENNALIAVAHRDGVSLLDAENHRTITTFNIPRDYGVHTMTFIPDKLQLVAQSKDGVFKSFNLINKHIMEGATLEHFIQLPNISLWRGVPIWHCMDKARQHYFSASFSQHESPVPVLWIPSHIPVVAWTQGSSMIALRCEDGRVIFLRLPNSCVT</sequence>
<dbReference type="SUPFAM" id="SSF52540">
    <property type="entry name" value="P-loop containing nucleoside triphosphate hydrolases"/>
    <property type="match status" value="1"/>
</dbReference>
<keyword evidence="2" id="KW-0677">Repeat</keyword>
<dbReference type="Proteomes" id="UP000054549">
    <property type="component" value="Unassembled WGS sequence"/>
</dbReference>
<dbReference type="InterPro" id="IPR050505">
    <property type="entry name" value="WDR55/POC1"/>
</dbReference>
<dbReference type="InterPro" id="IPR007111">
    <property type="entry name" value="NACHT_NTPase"/>
</dbReference>
<dbReference type="InParanoid" id="A0A0C2S3G2"/>
<evidence type="ECO:0000259" key="6">
    <source>
        <dbReference type="PROSITE" id="PS50837"/>
    </source>
</evidence>
<keyword evidence="5" id="KW-0812">Transmembrane</keyword>
<dbReference type="OrthoDB" id="1935146at2759"/>
<feature type="region of interest" description="Disordered" evidence="4">
    <location>
        <begin position="75"/>
        <end position="96"/>
    </location>
</feature>
<dbReference type="PANTHER" id="PTHR44019">
    <property type="entry name" value="WD REPEAT-CONTAINING PROTEIN 55"/>
    <property type="match status" value="1"/>
</dbReference>
<gene>
    <name evidence="7" type="ORF">M378DRAFT_399131</name>
</gene>
<dbReference type="InterPro" id="IPR001680">
    <property type="entry name" value="WD40_rpt"/>
</dbReference>
<dbReference type="InterPro" id="IPR027417">
    <property type="entry name" value="P-loop_NTPase"/>
</dbReference>
<name>A0A0C2S3G2_AMAMK</name>
<feature type="repeat" description="WD" evidence="3">
    <location>
        <begin position="1317"/>
        <end position="1348"/>
    </location>
</feature>
<organism evidence="7 8">
    <name type="scientific">Amanita muscaria (strain Koide BX008)</name>
    <dbReference type="NCBI Taxonomy" id="946122"/>
    <lineage>
        <taxon>Eukaryota</taxon>
        <taxon>Fungi</taxon>
        <taxon>Dikarya</taxon>
        <taxon>Basidiomycota</taxon>
        <taxon>Agaricomycotina</taxon>
        <taxon>Agaricomycetes</taxon>
        <taxon>Agaricomycetidae</taxon>
        <taxon>Agaricales</taxon>
        <taxon>Pluteineae</taxon>
        <taxon>Amanitaceae</taxon>
        <taxon>Amanita</taxon>
    </lineage>
</organism>